<dbReference type="Proteomes" id="UP000053612">
    <property type="component" value="Unassembled WGS sequence"/>
</dbReference>
<dbReference type="AlphaFoldDB" id="A0A0V8DRX8"/>
<evidence type="ECO:0008006" key="3">
    <source>
        <dbReference type="Google" id="ProtNLM"/>
    </source>
</evidence>
<dbReference type="GO" id="GO:0030153">
    <property type="term" value="P:bacteriocin immunity"/>
    <property type="evidence" value="ECO:0007669"/>
    <property type="project" value="InterPro"/>
</dbReference>
<name>A0A0V8DRX8_LACLL</name>
<dbReference type="EMBL" id="LKLS01000166">
    <property type="protein sequence ID" value="KSU16267.1"/>
    <property type="molecule type" value="Genomic_DNA"/>
</dbReference>
<dbReference type="InterPro" id="IPR015046">
    <property type="entry name" value="LciA_Immunity-like"/>
</dbReference>
<dbReference type="CDD" id="cd21059">
    <property type="entry name" value="LciA-like"/>
    <property type="match status" value="1"/>
</dbReference>
<protein>
    <recommendedName>
        <fullName evidence="3">Bacteriocin immunity protein</fullName>
    </recommendedName>
</protein>
<accession>A0A0V8DRX8</accession>
<gene>
    <name evidence="1" type="ORF">LMG9449_2137</name>
</gene>
<evidence type="ECO:0000313" key="1">
    <source>
        <dbReference type="EMBL" id="KSU16267.1"/>
    </source>
</evidence>
<dbReference type="RefSeq" id="WP_058225238.1">
    <property type="nucleotide sequence ID" value="NZ_LKLS01000166.1"/>
</dbReference>
<organism evidence="1 2">
    <name type="scientific">Lactococcus lactis subsp. lactis</name>
    <name type="common">Streptococcus lactis</name>
    <dbReference type="NCBI Taxonomy" id="1360"/>
    <lineage>
        <taxon>Bacteria</taxon>
        <taxon>Bacillati</taxon>
        <taxon>Bacillota</taxon>
        <taxon>Bacilli</taxon>
        <taxon>Lactobacillales</taxon>
        <taxon>Streptococcaceae</taxon>
        <taxon>Lactococcus</taxon>
    </lineage>
</organism>
<sequence>MVRISKDSQLIEEISGLINNSNISTQELEILSNAKKKLEQKKYTPKVVAELKSNLAPLARNLSLSKDVVFFYTRLSQEFIDRGQRGMWIFPTR</sequence>
<evidence type="ECO:0000313" key="2">
    <source>
        <dbReference type="Proteomes" id="UP000053612"/>
    </source>
</evidence>
<reference evidence="2" key="1">
    <citation type="submission" date="2015-10" db="EMBL/GenBank/DDBJ databases">
        <title>Draft Genome Sequences of 11 Lactococcus lactis subspecies cremoris strains.</title>
        <authorList>
            <person name="Wels M."/>
            <person name="Backus L."/>
            <person name="Boekhorst J."/>
            <person name="Dijkstra A."/>
            <person name="Beerthuizen M."/>
            <person name="Kelly W."/>
            <person name="Siezen R."/>
            <person name="Bachmann H."/>
            <person name="Van Hijum S."/>
        </authorList>
    </citation>
    <scope>NUCLEOTIDE SEQUENCE [LARGE SCALE GENOMIC DNA]</scope>
    <source>
        <strain evidence="2">LMG9449</strain>
    </source>
</reference>
<proteinExistence type="predicted"/>
<comment type="caution">
    <text evidence="1">The sequence shown here is derived from an EMBL/GenBank/DDBJ whole genome shotgun (WGS) entry which is preliminary data.</text>
</comment>
<dbReference type="PATRIC" id="fig|1360.109.peg.2838"/>
<dbReference type="Pfam" id="PF08951">
    <property type="entry name" value="EntA_Immun"/>
    <property type="match status" value="1"/>
</dbReference>